<protein>
    <submittedName>
        <fullName evidence="2">Uncharacterized protein</fullName>
    </submittedName>
</protein>
<feature type="compositionally biased region" description="Basic and acidic residues" evidence="1">
    <location>
        <begin position="172"/>
        <end position="183"/>
    </location>
</feature>
<reference evidence="2 3" key="1">
    <citation type="submission" date="2021-02" db="EMBL/GenBank/DDBJ databases">
        <title>Activity-based single-cell genomes from oceanic crustal fluid captures similar information to metagenomic and metatranscriptomic surveys with orders of magnitude less sampling.</title>
        <authorList>
            <person name="D'Angelo T.S."/>
            <person name="Orcutt B.N."/>
        </authorList>
    </citation>
    <scope>NUCLEOTIDE SEQUENCE [LARGE SCALE GENOMIC DNA]</scope>
    <source>
        <strain evidence="2">AH-315-G07</strain>
    </source>
</reference>
<comment type="caution">
    <text evidence="2">The sequence shown here is derived from an EMBL/GenBank/DDBJ whole genome shotgun (WGS) entry which is preliminary data.</text>
</comment>
<feature type="compositionally biased region" description="Low complexity" evidence="1">
    <location>
        <begin position="185"/>
        <end position="195"/>
    </location>
</feature>
<gene>
    <name evidence="2" type="ORF">JYU14_04880</name>
</gene>
<proteinExistence type="predicted"/>
<feature type="compositionally biased region" description="Basic and acidic residues" evidence="1">
    <location>
        <begin position="220"/>
        <end position="241"/>
    </location>
</feature>
<evidence type="ECO:0000313" key="2">
    <source>
        <dbReference type="EMBL" id="MBN4067399.1"/>
    </source>
</evidence>
<dbReference type="EMBL" id="JAFITR010000132">
    <property type="protein sequence ID" value="MBN4067399.1"/>
    <property type="molecule type" value="Genomic_DNA"/>
</dbReference>
<dbReference type="Proteomes" id="UP000722121">
    <property type="component" value="Unassembled WGS sequence"/>
</dbReference>
<sequence length="293" mass="32407">MDSTSRTNSPIDFTVWYEDRYHNISPNTSLSTQLTSQHWKKEKEHVSALYRAISAQEGLLIDTTVRFNIPQFETLLAKHSITKETQGNLCSFLRNRLDQKIKNNVFLSTDCFNAKILSIVNKYIGQLGKLEEEAQQAEEALSAKPDVADKKKADEAPSVQGEDAVDAVDPAQKNKDSPVREEDAAPAQADAADPAQENKESSLQKEAAAPAQEEAAAPAQEKDSVPTPKKVETAQVKRGEARVSNTAKPGKMRILLSKIADLFKKLFLFITYPFRAIYTTIASRVTRKASAGQ</sequence>
<feature type="compositionally biased region" description="Basic and acidic residues" evidence="1">
    <location>
        <begin position="146"/>
        <end position="155"/>
    </location>
</feature>
<organism evidence="2 3">
    <name type="scientific">Simkania negevensis</name>
    <dbReference type="NCBI Taxonomy" id="83561"/>
    <lineage>
        <taxon>Bacteria</taxon>
        <taxon>Pseudomonadati</taxon>
        <taxon>Chlamydiota</taxon>
        <taxon>Chlamydiia</taxon>
        <taxon>Parachlamydiales</taxon>
        <taxon>Simkaniaceae</taxon>
        <taxon>Simkania</taxon>
    </lineage>
</organism>
<name>A0ABS3AS85_9BACT</name>
<feature type="region of interest" description="Disordered" evidence="1">
    <location>
        <begin position="138"/>
        <end position="244"/>
    </location>
</feature>
<evidence type="ECO:0000256" key="1">
    <source>
        <dbReference type="SAM" id="MobiDB-lite"/>
    </source>
</evidence>
<evidence type="ECO:0000313" key="3">
    <source>
        <dbReference type="Proteomes" id="UP000722121"/>
    </source>
</evidence>
<accession>A0ABS3AS85</accession>
<feature type="compositionally biased region" description="Low complexity" evidence="1">
    <location>
        <begin position="206"/>
        <end position="219"/>
    </location>
</feature>
<keyword evidence="3" id="KW-1185">Reference proteome</keyword>